<keyword evidence="1" id="KW-1133">Transmembrane helix</keyword>
<reference evidence="2" key="2">
    <citation type="journal article" date="2015" name="Fish Shellfish Immunol.">
        <title>Early steps in the European eel (Anguilla anguilla)-Vibrio vulnificus interaction in the gills: Role of the RtxA13 toxin.</title>
        <authorList>
            <person name="Callol A."/>
            <person name="Pajuelo D."/>
            <person name="Ebbesson L."/>
            <person name="Teles M."/>
            <person name="MacKenzie S."/>
            <person name="Amaro C."/>
        </authorList>
    </citation>
    <scope>NUCLEOTIDE SEQUENCE</scope>
</reference>
<protein>
    <submittedName>
        <fullName evidence="2">Uncharacterized protein</fullName>
    </submittedName>
</protein>
<evidence type="ECO:0000256" key="1">
    <source>
        <dbReference type="SAM" id="Phobius"/>
    </source>
</evidence>
<accession>A0A0E9X1J4</accession>
<dbReference type="EMBL" id="GBXM01012266">
    <property type="protein sequence ID" value="JAH96311.1"/>
    <property type="molecule type" value="Transcribed_RNA"/>
</dbReference>
<reference evidence="2" key="1">
    <citation type="submission" date="2014-11" db="EMBL/GenBank/DDBJ databases">
        <authorList>
            <person name="Amaro Gonzalez C."/>
        </authorList>
    </citation>
    <scope>NUCLEOTIDE SEQUENCE</scope>
</reference>
<proteinExistence type="predicted"/>
<feature type="transmembrane region" description="Helical" evidence="1">
    <location>
        <begin position="56"/>
        <end position="74"/>
    </location>
</feature>
<keyword evidence="1" id="KW-0472">Membrane</keyword>
<dbReference type="AlphaFoldDB" id="A0A0E9X1J4"/>
<organism evidence="2">
    <name type="scientific">Anguilla anguilla</name>
    <name type="common">European freshwater eel</name>
    <name type="synonym">Muraena anguilla</name>
    <dbReference type="NCBI Taxonomy" id="7936"/>
    <lineage>
        <taxon>Eukaryota</taxon>
        <taxon>Metazoa</taxon>
        <taxon>Chordata</taxon>
        <taxon>Craniata</taxon>
        <taxon>Vertebrata</taxon>
        <taxon>Euteleostomi</taxon>
        <taxon>Actinopterygii</taxon>
        <taxon>Neopterygii</taxon>
        <taxon>Teleostei</taxon>
        <taxon>Anguilliformes</taxon>
        <taxon>Anguillidae</taxon>
        <taxon>Anguilla</taxon>
    </lineage>
</organism>
<feature type="transmembrane region" description="Helical" evidence="1">
    <location>
        <begin position="30"/>
        <end position="50"/>
    </location>
</feature>
<keyword evidence="1" id="KW-0812">Transmembrane</keyword>
<evidence type="ECO:0000313" key="2">
    <source>
        <dbReference type="EMBL" id="JAH96311.1"/>
    </source>
</evidence>
<sequence>MTKTKLFNKIPLKWTVILFMRLQHLKACNSMVEFLILSNIWSIYCLFSFFQLNFYLYSFFSICIFIFIFTKGFNNMSKYK</sequence>
<name>A0A0E9X1J4_ANGAN</name>